<gene>
    <name evidence="1" type="ORF">F443_14248</name>
</gene>
<dbReference type="EMBL" id="ANIZ01002467">
    <property type="protein sequence ID" value="ETI40334.1"/>
    <property type="molecule type" value="Genomic_DNA"/>
</dbReference>
<evidence type="ECO:0000313" key="1">
    <source>
        <dbReference type="EMBL" id="ETI40334.1"/>
    </source>
</evidence>
<dbReference type="AlphaFoldDB" id="V9EM80"/>
<comment type="caution">
    <text evidence="1">The sequence shown here is derived from an EMBL/GenBank/DDBJ whole genome shotgun (WGS) entry which is preliminary data.</text>
</comment>
<protein>
    <submittedName>
        <fullName evidence="1">Uncharacterized protein</fullName>
    </submittedName>
</protein>
<accession>V9EM80</accession>
<evidence type="ECO:0000313" key="2">
    <source>
        <dbReference type="Proteomes" id="UP000018721"/>
    </source>
</evidence>
<dbReference type="HOGENOM" id="CLU_3176612_0_0_1"/>
<reference evidence="1 2" key="1">
    <citation type="submission" date="2013-11" db="EMBL/GenBank/DDBJ databases">
        <title>The Genome Sequence of Phytophthora parasitica P1569.</title>
        <authorList>
            <consortium name="The Broad Institute Genomics Platform"/>
            <person name="Russ C."/>
            <person name="Tyler B."/>
            <person name="Panabieres F."/>
            <person name="Shan W."/>
            <person name="Tripathy S."/>
            <person name="Grunwald N."/>
            <person name="Machado M."/>
            <person name="Johnson C.S."/>
            <person name="Arredondo F."/>
            <person name="Hong C."/>
            <person name="Coffey M."/>
            <person name="Young S.K."/>
            <person name="Zeng Q."/>
            <person name="Gargeya S."/>
            <person name="Fitzgerald M."/>
            <person name="Abouelleil A."/>
            <person name="Alvarado L."/>
            <person name="Chapman S.B."/>
            <person name="Gainer-Dewar J."/>
            <person name="Goldberg J."/>
            <person name="Griggs A."/>
            <person name="Gujja S."/>
            <person name="Hansen M."/>
            <person name="Howarth C."/>
            <person name="Imamovic A."/>
            <person name="Ireland A."/>
            <person name="Larimer J."/>
            <person name="McCowan C."/>
            <person name="Murphy C."/>
            <person name="Pearson M."/>
            <person name="Poon T.W."/>
            <person name="Priest M."/>
            <person name="Roberts A."/>
            <person name="Saif S."/>
            <person name="Shea T."/>
            <person name="Sykes S."/>
            <person name="Wortman J."/>
            <person name="Nusbaum C."/>
            <person name="Birren B."/>
        </authorList>
    </citation>
    <scope>NUCLEOTIDE SEQUENCE [LARGE SCALE GENOMIC DNA]</scope>
    <source>
        <strain evidence="1 2">P1569</strain>
    </source>
</reference>
<name>V9EM80_PHYNI</name>
<keyword evidence="2" id="KW-1185">Reference proteome</keyword>
<sequence length="47" mass="5468">MMGGDMLPQGSVSKRLINHWFHYYDGRFEKNVMFVATLFNSATARRS</sequence>
<proteinExistence type="predicted"/>
<organism evidence="1 2">
    <name type="scientific">Phytophthora nicotianae P1569</name>
    <dbReference type="NCBI Taxonomy" id="1317065"/>
    <lineage>
        <taxon>Eukaryota</taxon>
        <taxon>Sar</taxon>
        <taxon>Stramenopiles</taxon>
        <taxon>Oomycota</taxon>
        <taxon>Peronosporomycetes</taxon>
        <taxon>Peronosporales</taxon>
        <taxon>Peronosporaceae</taxon>
        <taxon>Phytophthora</taxon>
    </lineage>
</organism>
<dbReference type="Proteomes" id="UP000018721">
    <property type="component" value="Unassembled WGS sequence"/>
</dbReference>